<dbReference type="AlphaFoldDB" id="A0A368TCC1"/>
<keyword evidence="1" id="KW-0472">Membrane</keyword>
<dbReference type="EMBL" id="QEIN01000001">
    <property type="protein sequence ID" value="RCV62626.1"/>
    <property type="molecule type" value="Genomic_DNA"/>
</dbReference>
<gene>
    <name evidence="3" type="ORF">DEF24_00130</name>
</gene>
<organism evidence="3 4">
    <name type="scientific">Marinitenerispora sediminis</name>
    <dbReference type="NCBI Taxonomy" id="1931232"/>
    <lineage>
        <taxon>Bacteria</taxon>
        <taxon>Bacillati</taxon>
        <taxon>Actinomycetota</taxon>
        <taxon>Actinomycetes</taxon>
        <taxon>Streptosporangiales</taxon>
        <taxon>Nocardiopsidaceae</taxon>
        <taxon>Marinitenerispora</taxon>
    </lineage>
</organism>
<evidence type="ECO:0000313" key="3">
    <source>
        <dbReference type="EMBL" id="RCV62626.1"/>
    </source>
</evidence>
<feature type="transmembrane region" description="Helical" evidence="1">
    <location>
        <begin position="369"/>
        <end position="390"/>
    </location>
</feature>
<name>A0A368TCC1_9ACTN</name>
<comment type="caution">
    <text evidence="3">The sequence shown here is derived from an EMBL/GenBank/DDBJ whole genome shotgun (WGS) entry which is preliminary data.</text>
</comment>
<keyword evidence="1" id="KW-1133">Transmembrane helix</keyword>
<feature type="transmembrane region" description="Helical" evidence="1">
    <location>
        <begin position="89"/>
        <end position="109"/>
    </location>
</feature>
<feature type="transmembrane region" description="Helical" evidence="1">
    <location>
        <begin position="299"/>
        <end position="317"/>
    </location>
</feature>
<accession>A0A368TCC1</accession>
<feature type="transmembrane region" description="Helical" evidence="1">
    <location>
        <begin position="271"/>
        <end position="293"/>
    </location>
</feature>
<dbReference type="RefSeq" id="WP_114433157.1">
    <property type="nucleotide sequence ID" value="NZ_QEIN01000001.1"/>
</dbReference>
<evidence type="ECO:0000313" key="4">
    <source>
        <dbReference type="Proteomes" id="UP000253318"/>
    </source>
</evidence>
<dbReference type="OrthoDB" id="9807744at2"/>
<dbReference type="InterPro" id="IPR052529">
    <property type="entry name" value="Bact_Transport_Assoc"/>
</dbReference>
<dbReference type="PANTHER" id="PTHR30590">
    <property type="entry name" value="INNER MEMBRANE PROTEIN"/>
    <property type="match status" value="1"/>
</dbReference>
<reference evidence="3 4" key="1">
    <citation type="submission" date="2018-04" db="EMBL/GenBank/DDBJ databases">
        <title>Novel actinobacteria from marine sediment.</title>
        <authorList>
            <person name="Ng Z.Y."/>
            <person name="Tan G.Y.A."/>
        </authorList>
    </citation>
    <scope>NUCLEOTIDE SEQUENCE [LARGE SCALE GENOMIC DNA]</scope>
    <source>
        <strain evidence="3 4">TPS81</strain>
    </source>
</reference>
<feature type="transmembrane region" description="Helical" evidence="1">
    <location>
        <begin position="338"/>
        <end position="363"/>
    </location>
</feature>
<sequence>MDSTAATPARRADTAATAAAQRSALLDILRGVAIIGTLGTNVWLFTAAGGEASIVTNSGSFSTAQTLLADPGPAAAAETALRFLANGKFLALLTLLFGVGLAIQFRSAAKRGARWPGPYRWRALFLLAEGAVHFVLVFAWDVLMGYAVTALVVAWLLTRSQRVQNAVMWTLAGLHLAIMALLTLAMGAEPAAGSEAPGGAAAAADAEVVRLYAEGGYLDQVAFRLSNALVLRIEPVISFPLLMFLFLLGVRLFRAGAFGDDAAGRRIRARMLYWGLGLGLPLNLATTLAGDSLALVDRYVAAPVLALGYVGLVGFVVDRIRRPGPVSGAFAALGRTALSGYVLQNVLCVLACYGFGLGLAARFAGTGPWWVLGLWGAVSLLLLTAAPLWLRRFPAGPLEAVQKWTLARLPERMRR</sequence>
<keyword evidence="4" id="KW-1185">Reference proteome</keyword>
<feature type="transmembrane region" description="Helical" evidence="1">
    <location>
        <begin position="169"/>
        <end position="188"/>
    </location>
</feature>
<protein>
    <recommendedName>
        <fullName evidence="2">DUF418 domain-containing protein</fullName>
    </recommendedName>
</protein>
<keyword evidence="1" id="KW-0812">Transmembrane</keyword>
<feature type="transmembrane region" description="Helical" evidence="1">
    <location>
        <begin position="229"/>
        <end position="250"/>
    </location>
</feature>
<dbReference type="Pfam" id="PF04235">
    <property type="entry name" value="DUF418"/>
    <property type="match status" value="1"/>
</dbReference>
<feature type="domain" description="DUF418" evidence="2">
    <location>
        <begin position="252"/>
        <end position="404"/>
    </location>
</feature>
<dbReference type="PANTHER" id="PTHR30590:SF2">
    <property type="entry name" value="INNER MEMBRANE PROTEIN"/>
    <property type="match status" value="1"/>
</dbReference>
<feature type="transmembrane region" description="Helical" evidence="1">
    <location>
        <begin position="131"/>
        <end position="157"/>
    </location>
</feature>
<dbReference type="Proteomes" id="UP000253318">
    <property type="component" value="Unassembled WGS sequence"/>
</dbReference>
<dbReference type="InterPro" id="IPR007349">
    <property type="entry name" value="DUF418"/>
</dbReference>
<evidence type="ECO:0000259" key="2">
    <source>
        <dbReference type="Pfam" id="PF04235"/>
    </source>
</evidence>
<proteinExistence type="predicted"/>
<evidence type="ECO:0000256" key="1">
    <source>
        <dbReference type="SAM" id="Phobius"/>
    </source>
</evidence>